<dbReference type="InterPro" id="IPR000504">
    <property type="entry name" value="RRM_dom"/>
</dbReference>
<dbReference type="GO" id="GO:1990247">
    <property type="term" value="F:N6-methyladenosine-containing RNA reader activity"/>
    <property type="evidence" value="ECO:0007669"/>
    <property type="project" value="TreeGrafter"/>
</dbReference>
<proteinExistence type="predicted"/>
<feature type="region of interest" description="Disordered" evidence="2">
    <location>
        <begin position="389"/>
        <end position="408"/>
    </location>
</feature>
<dbReference type="GO" id="GO:0005654">
    <property type="term" value="C:nucleoplasm"/>
    <property type="evidence" value="ECO:0007669"/>
    <property type="project" value="TreeGrafter"/>
</dbReference>
<feature type="region of interest" description="Disordered" evidence="2">
    <location>
        <begin position="245"/>
        <end position="270"/>
    </location>
</feature>
<evidence type="ECO:0000256" key="1">
    <source>
        <dbReference type="PROSITE-ProRule" id="PRU00176"/>
    </source>
</evidence>
<dbReference type="CDD" id="cd21134">
    <property type="entry name" value="YTH"/>
    <property type="match status" value="1"/>
</dbReference>
<dbReference type="CDD" id="cd00590">
    <property type="entry name" value="RRM_SF"/>
    <property type="match status" value="1"/>
</dbReference>
<evidence type="ECO:0000256" key="2">
    <source>
        <dbReference type="SAM" id="MobiDB-lite"/>
    </source>
</evidence>
<dbReference type="InterPro" id="IPR035979">
    <property type="entry name" value="RBD_domain_sf"/>
</dbReference>
<dbReference type="InterPro" id="IPR012677">
    <property type="entry name" value="Nucleotide-bd_a/b_plait_sf"/>
</dbReference>
<feature type="compositionally biased region" description="Basic and acidic residues" evidence="2">
    <location>
        <begin position="220"/>
        <end position="231"/>
    </location>
</feature>
<sequence length="489" mass="54209">MVHQNIYLRGLGMESSKQLPERDAYQNSHVFHPSGFQPFHSGYAGGPQILHHPKQPPNMAYHYAVHTHFPPGPVMNGTHFDYRHPVVPLSPMTQSGPSPHSASLVPFPPSPLLSRRGPPRKPRRSGHAVWVGNIPLGASIESLKDHFSRDATNDIDSVFLMSKSNCAFVNYRTKEACEAAVERFNHSLFGNVRLLCRLRRDTQNRSRDESTSPVPPPSSDRSDSVLESNDSRTVDGLSDQIANLTISSDRDSEKTPAQDQTSSDPPRHLQDRYFVLKSLTKEDLNESLQKGTWETQPHNQTLLDSAYRDAQRCGKTVYLIFSVNKSGEYFGYARMTGSPFDNAKTSQVSSEKSPDIQGLRILKTPPTATAPQGQIVDDQARGTLFWEAERRNTSSSSSPSEFYDDDNSAENSSLPFNISWLSVRRVPFQKTKGLKNSWNSGKDVKVARDGTELESGVGRKILELFCEEGRGQGEVTVGIVDGSGGGGRR</sequence>
<dbReference type="Pfam" id="PF25701">
    <property type="entry name" value="RRM_YTH1"/>
    <property type="match status" value="1"/>
</dbReference>
<feature type="domain" description="YTH" evidence="4">
    <location>
        <begin position="271"/>
        <end position="465"/>
    </location>
</feature>
<dbReference type="InterPro" id="IPR057720">
    <property type="entry name" value="RRM_YTH1"/>
</dbReference>
<dbReference type="eggNOG" id="KOG1902">
    <property type="taxonomic scope" value="Eukaryota"/>
</dbReference>
<dbReference type="GO" id="GO:0000398">
    <property type="term" value="P:mRNA splicing, via spliceosome"/>
    <property type="evidence" value="ECO:0007669"/>
    <property type="project" value="TreeGrafter"/>
</dbReference>
<protein>
    <recommendedName>
        <fullName evidence="7">YTH domain-containing protein</fullName>
    </recommendedName>
</protein>
<dbReference type="InterPro" id="IPR007275">
    <property type="entry name" value="YTH_domain"/>
</dbReference>
<feature type="non-terminal residue" evidence="5">
    <location>
        <position position="489"/>
    </location>
</feature>
<dbReference type="Pfam" id="PF04146">
    <property type="entry name" value="YTH"/>
    <property type="match status" value="1"/>
</dbReference>
<evidence type="ECO:0008006" key="7">
    <source>
        <dbReference type="Google" id="ProtNLM"/>
    </source>
</evidence>
<evidence type="ECO:0000259" key="4">
    <source>
        <dbReference type="PROSITE" id="PS50882"/>
    </source>
</evidence>
<dbReference type="GeneID" id="19332277"/>
<dbReference type="Gene3D" id="3.30.70.330">
    <property type="match status" value="1"/>
</dbReference>
<name>M3AKS3_PSEFD</name>
<reference evidence="5 6" key="1">
    <citation type="journal article" date="2012" name="PLoS Pathog.">
        <title>Diverse lifestyles and strategies of plant pathogenesis encoded in the genomes of eighteen Dothideomycetes fungi.</title>
        <authorList>
            <person name="Ohm R.A."/>
            <person name="Feau N."/>
            <person name="Henrissat B."/>
            <person name="Schoch C.L."/>
            <person name="Horwitz B.A."/>
            <person name="Barry K.W."/>
            <person name="Condon B.J."/>
            <person name="Copeland A.C."/>
            <person name="Dhillon B."/>
            <person name="Glaser F."/>
            <person name="Hesse C.N."/>
            <person name="Kosti I."/>
            <person name="LaButti K."/>
            <person name="Lindquist E.A."/>
            <person name="Lucas S."/>
            <person name="Salamov A.A."/>
            <person name="Bradshaw R.E."/>
            <person name="Ciuffetti L."/>
            <person name="Hamelin R.C."/>
            <person name="Kema G.H.J."/>
            <person name="Lawrence C."/>
            <person name="Scott J.A."/>
            <person name="Spatafora J.W."/>
            <person name="Turgeon B.G."/>
            <person name="de Wit P.J.G.M."/>
            <person name="Zhong S."/>
            <person name="Goodwin S.B."/>
            <person name="Grigoriev I.V."/>
        </authorList>
    </citation>
    <scope>NUCLEOTIDE SEQUENCE [LARGE SCALE GENOMIC DNA]</scope>
    <source>
        <strain evidence="5 6">CIRAD86</strain>
    </source>
</reference>
<dbReference type="GO" id="GO:0000381">
    <property type="term" value="P:regulation of alternative mRNA splicing, via spliceosome"/>
    <property type="evidence" value="ECO:0007669"/>
    <property type="project" value="TreeGrafter"/>
</dbReference>
<dbReference type="VEuPathDB" id="FungiDB:MYCFIDRAFT_168602"/>
<dbReference type="OrthoDB" id="306690at2759"/>
<dbReference type="AlphaFoldDB" id="M3AKS3"/>
<dbReference type="KEGG" id="pfj:MYCFIDRAFT_168602"/>
<dbReference type="InterPro" id="IPR045168">
    <property type="entry name" value="YTH_prot"/>
</dbReference>
<feature type="domain" description="RRM" evidence="3">
    <location>
        <begin position="127"/>
        <end position="201"/>
    </location>
</feature>
<feature type="region of interest" description="Disordered" evidence="2">
    <location>
        <begin position="90"/>
        <end position="126"/>
    </location>
</feature>
<dbReference type="PANTHER" id="PTHR12357:SF3">
    <property type="entry name" value="YTH DOMAIN-CONTAINING PROTEIN 1"/>
    <property type="match status" value="1"/>
</dbReference>
<keyword evidence="6" id="KW-1185">Reference proteome</keyword>
<accession>M3AKS3</accession>
<organism evidence="5 6">
    <name type="scientific">Pseudocercospora fijiensis (strain CIRAD86)</name>
    <name type="common">Black leaf streak disease fungus</name>
    <name type="synonym">Mycosphaerella fijiensis</name>
    <dbReference type="NCBI Taxonomy" id="383855"/>
    <lineage>
        <taxon>Eukaryota</taxon>
        <taxon>Fungi</taxon>
        <taxon>Dikarya</taxon>
        <taxon>Ascomycota</taxon>
        <taxon>Pezizomycotina</taxon>
        <taxon>Dothideomycetes</taxon>
        <taxon>Dothideomycetidae</taxon>
        <taxon>Mycosphaerellales</taxon>
        <taxon>Mycosphaerellaceae</taxon>
        <taxon>Pseudocercospora</taxon>
    </lineage>
</organism>
<dbReference type="PROSITE" id="PS50882">
    <property type="entry name" value="YTH"/>
    <property type="match status" value="1"/>
</dbReference>
<dbReference type="Gene3D" id="3.10.590.10">
    <property type="entry name" value="ph1033 like domains"/>
    <property type="match status" value="1"/>
</dbReference>
<feature type="compositionally biased region" description="Polar residues" evidence="2">
    <location>
        <begin position="91"/>
        <end position="100"/>
    </location>
</feature>
<feature type="compositionally biased region" description="Basic residues" evidence="2">
    <location>
        <begin position="117"/>
        <end position="126"/>
    </location>
</feature>
<dbReference type="SUPFAM" id="SSF54928">
    <property type="entry name" value="RNA-binding domain, RBD"/>
    <property type="match status" value="1"/>
</dbReference>
<keyword evidence="1" id="KW-0694">RNA-binding</keyword>
<dbReference type="SMART" id="SM00360">
    <property type="entry name" value="RRM"/>
    <property type="match status" value="1"/>
</dbReference>
<dbReference type="HOGENOM" id="CLU_011694_4_2_1"/>
<dbReference type="Proteomes" id="UP000016932">
    <property type="component" value="Unassembled WGS sequence"/>
</dbReference>
<dbReference type="GO" id="GO:0003729">
    <property type="term" value="F:mRNA binding"/>
    <property type="evidence" value="ECO:0007669"/>
    <property type="project" value="TreeGrafter"/>
</dbReference>
<dbReference type="RefSeq" id="XP_007931771.1">
    <property type="nucleotide sequence ID" value="XM_007933580.1"/>
</dbReference>
<evidence type="ECO:0000313" key="6">
    <source>
        <dbReference type="Proteomes" id="UP000016932"/>
    </source>
</evidence>
<evidence type="ECO:0000313" key="5">
    <source>
        <dbReference type="EMBL" id="EME78067.1"/>
    </source>
</evidence>
<dbReference type="STRING" id="383855.M3AKS3"/>
<feature type="region of interest" description="Disordered" evidence="2">
    <location>
        <begin position="202"/>
        <end position="231"/>
    </location>
</feature>
<dbReference type="PANTHER" id="PTHR12357">
    <property type="entry name" value="YTH YT521-B HOMOLOGY DOMAIN-CONTAINING"/>
    <property type="match status" value="1"/>
</dbReference>
<dbReference type="PROSITE" id="PS50102">
    <property type="entry name" value="RRM"/>
    <property type="match status" value="1"/>
</dbReference>
<dbReference type="EMBL" id="KB446564">
    <property type="protein sequence ID" value="EME78067.1"/>
    <property type="molecule type" value="Genomic_DNA"/>
</dbReference>
<evidence type="ECO:0000259" key="3">
    <source>
        <dbReference type="PROSITE" id="PS50102"/>
    </source>
</evidence>
<gene>
    <name evidence="5" type="ORF">MYCFIDRAFT_168602</name>
</gene>